<dbReference type="OrthoDB" id="9803687at2"/>
<feature type="domain" description="B12-binding" evidence="3">
    <location>
        <begin position="86"/>
        <end position="210"/>
    </location>
</feature>
<dbReference type="GO" id="GO:0050667">
    <property type="term" value="P:homocysteine metabolic process"/>
    <property type="evidence" value="ECO:0007669"/>
    <property type="project" value="TreeGrafter"/>
</dbReference>
<dbReference type="GO" id="GO:0005829">
    <property type="term" value="C:cytosol"/>
    <property type="evidence" value="ECO:0007669"/>
    <property type="project" value="TreeGrafter"/>
</dbReference>
<dbReference type="InterPro" id="IPR006158">
    <property type="entry name" value="Cobalamin-bd"/>
</dbReference>
<evidence type="ECO:0000259" key="4">
    <source>
        <dbReference type="PROSITE" id="PS51337"/>
    </source>
</evidence>
<dbReference type="GO" id="GO:0046653">
    <property type="term" value="P:tetrahydrofolate metabolic process"/>
    <property type="evidence" value="ECO:0007669"/>
    <property type="project" value="TreeGrafter"/>
</dbReference>
<evidence type="ECO:0000256" key="2">
    <source>
        <dbReference type="ARBA" id="ARBA00023285"/>
    </source>
</evidence>
<dbReference type="SUPFAM" id="SSF47644">
    <property type="entry name" value="Methionine synthase domain"/>
    <property type="match status" value="1"/>
</dbReference>
<dbReference type="GO" id="GO:0008705">
    <property type="term" value="F:methionine synthase activity"/>
    <property type="evidence" value="ECO:0007669"/>
    <property type="project" value="TreeGrafter"/>
</dbReference>
<dbReference type="Gene3D" id="1.10.1240.10">
    <property type="entry name" value="Methionine synthase domain"/>
    <property type="match status" value="1"/>
</dbReference>
<dbReference type="Pfam" id="PF02310">
    <property type="entry name" value="B12-binding"/>
    <property type="match status" value="1"/>
</dbReference>
<dbReference type="GO" id="GO:0031419">
    <property type="term" value="F:cobalamin binding"/>
    <property type="evidence" value="ECO:0007669"/>
    <property type="project" value="InterPro"/>
</dbReference>
<dbReference type="AlphaFoldDB" id="A0A1M6XNV1"/>
<proteinExistence type="predicted"/>
<dbReference type="EMBL" id="FQZU01000044">
    <property type="protein sequence ID" value="SHL07657.1"/>
    <property type="molecule type" value="Genomic_DNA"/>
</dbReference>
<evidence type="ECO:0000313" key="5">
    <source>
        <dbReference type="EMBL" id="SHL07657.1"/>
    </source>
</evidence>
<name>A0A1M6XNV1_9BACT</name>
<reference evidence="6" key="1">
    <citation type="submission" date="2016-11" db="EMBL/GenBank/DDBJ databases">
        <authorList>
            <person name="Varghese N."/>
            <person name="Submissions S."/>
        </authorList>
    </citation>
    <scope>NUCLEOTIDE SEQUENCE [LARGE SCALE GENOMIC DNA]</scope>
    <source>
        <strain evidence="6">DSM 16219</strain>
    </source>
</reference>
<protein>
    <submittedName>
        <fullName evidence="5">Methanogenic corrinoid protein MtbC1</fullName>
    </submittedName>
</protein>
<dbReference type="Gene3D" id="3.40.50.280">
    <property type="entry name" value="Cobalamin-binding domain"/>
    <property type="match status" value="1"/>
</dbReference>
<dbReference type="GO" id="GO:0046872">
    <property type="term" value="F:metal ion binding"/>
    <property type="evidence" value="ECO:0007669"/>
    <property type="project" value="UniProtKB-KW"/>
</dbReference>
<dbReference type="InterPro" id="IPR050554">
    <property type="entry name" value="Met_Synthase/Corrinoid"/>
</dbReference>
<dbReference type="PANTHER" id="PTHR45833">
    <property type="entry name" value="METHIONINE SYNTHASE"/>
    <property type="match status" value="1"/>
</dbReference>
<accession>A0A1M6XNV1</accession>
<dbReference type="RefSeq" id="WP_073478557.1">
    <property type="nucleotide sequence ID" value="NZ_FQZU01000044.1"/>
</dbReference>
<dbReference type="PROSITE" id="PS51337">
    <property type="entry name" value="B12_BINDING_NTER"/>
    <property type="match status" value="1"/>
</dbReference>
<dbReference type="PROSITE" id="PS51332">
    <property type="entry name" value="B12_BINDING"/>
    <property type="match status" value="1"/>
</dbReference>
<gene>
    <name evidence="5" type="ORF">SAMN02745216_04568</name>
</gene>
<dbReference type="PANTHER" id="PTHR45833:SF1">
    <property type="entry name" value="METHIONINE SYNTHASE"/>
    <property type="match status" value="1"/>
</dbReference>
<evidence type="ECO:0000256" key="1">
    <source>
        <dbReference type="ARBA" id="ARBA00022723"/>
    </source>
</evidence>
<keyword evidence="1" id="KW-0479">Metal-binding</keyword>
<keyword evidence="6" id="KW-1185">Reference proteome</keyword>
<sequence length="210" mass="23095">MSVNLAEAVEKLEKDSVMQEVQKRLDNGEDVLRILEECRNGMTVVGDKFQAGEAFLAELMLSGEIFKEVMKIIKPHMTQEASQEKKGTVIMATLQGDIHDLGKDIVVTLLEARGFEVHNLGVDVPVGALVEKVKEVKPDFVGFSSLLTPNIQVMKQTVDLLVENNLRDKLKVMIGGGITTDKAREFVGADFQTLDANEGVNYCVSVMEGN</sequence>
<dbReference type="SMART" id="SM01018">
    <property type="entry name" value="B12-binding_2"/>
    <property type="match status" value="1"/>
</dbReference>
<evidence type="ECO:0000259" key="3">
    <source>
        <dbReference type="PROSITE" id="PS51332"/>
    </source>
</evidence>
<dbReference type="Pfam" id="PF02607">
    <property type="entry name" value="B12-binding_2"/>
    <property type="match status" value="1"/>
</dbReference>
<dbReference type="SUPFAM" id="SSF52242">
    <property type="entry name" value="Cobalamin (vitamin B12)-binding domain"/>
    <property type="match status" value="1"/>
</dbReference>
<feature type="domain" description="B12-binding N-terminal" evidence="4">
    <location>
        <begin position="1"/>
        <end position="85"/>
    </location>
</feature>
<dbReference type="InterPro" id="IPR036724">
    <property type="entry name" value="Cobalamin-bd_sf"/>
</dbReference>
<keyword evidence="2" id="KW-0170">Cobalt</keyword>
<dbReference type="InterPro" id="IPR003759">
    <property type="entry name" value="Cbl-bd_cap"/>
</dbReference>
<dbReference type="STRING" id="1121393.SAMN02745216_04568"/>
<organism evidence="5 6">
    <name type="scientific">Desulfatibacillum alkenivorans DSM 16219</name>
    <dbReference type="NCBI Taxonomy" id="1121393"/>
    <lineage>
        <taxon>Bacteria</taxon>
        <taxon>Pseudomonadati</taxon>
        <taxon>Thermodesulfobacteriota</taxon>
        <taxon>Desulfobacteria</taxon>
        <taxon>Desulfobacterales</taxon>
        <taxon>Desulfatibacillaceae</taxon>
        <taxon>Desulfatibacillum</taxon>
    </lineage>
</organism>
<dbReference type="Proteomes" id="UP000183994">
    <property type="component" value="Unassembled WGS sequence"/>
</dbReference>
<evidence type="ECO:0000313" key="6">
    <source>
        <dbReference type="Proteomes" id="UP000183994"/>
    </source>
</evidence>
<dbReference type="InterPro" id="IPR036594">
    <property type="entry name" value="Meth_synthase_dom"/>
</dbReference>